<name>A0A103DZ00_9BURK</name>
<keyword evidence="2" id="KW-1185">Reference proteome</keyword>
<sequence length="61" mass="6856">MTEKEAENAKARFYRIALSAMTALARPRGGHCRTRARPGRDSAGLLKWARCGRLPRPKEFA</sequence>
<gene>
    <name evidence="1" type="ORF">WS67_18655</name>
</gene>
<dbReference type="Proteomes" id="UP000062788">
    <property type="component" value="Unassembled WGS sequence"/>
</dbReference>
<proteinExistence type="predicted"/>
<organism evidence="1 2">
    <name type="scientific">Burkholderia singularis</name>
    <dbReference type="NCBI Taxonomy" id="1503053"/>
    <lineage>
        <taxon>Bacteria</taxon>
        <taxon>Pseudomonadati</taxon>
        <taxon>Pseudomonadota</taxon>
        <taxon>Betaproteobacteria</taxon>
        <taxon>Burkholderiales</taxon>
        <taxon>Burkholderiaceae</taxon>
        <taxon>Burkholderia</taxon>
        <taxon>pseudomallei group</taxon>
    </lineage>
</organism>
<dbReference type="EMBL" id="LOWA01000042">
    <property type="protein sequence ID" value="KVE25292.1"/>
    <property type="molecule type" value="Genomic_DNA"/>
</dbReference>
<dbReference type="AlphaFoldDB" id="A0A103DZ00"/>
<evidence type="ECO:0000313" key="2">
    <source>
        <dbReference type="Proteomes" id="UP000062788"/>
    </source>
</evidence>
<protein>
    <submittedName>
        <fullName evidence="1">Uncharacterized protein</fullName>
    </submittedName>
</protein>
<accession>A0A103DZ00</accession>
<evidence type="ECO:0000313" key="1">
    <source>
        <dbReference type="EMBL" id="KVE25292.1"/>
    </source>
</evidence>
<comment type="caution">
    <text evidence="1">The sequence shown here is derived from an EMBL/GenBank/DDBJ whole genome shotgun (WGS) entry which is preliminary data.</text>
</comment>
<reference evidence="1 2" key="1">
    <citation type="submission" date="2015-11" db="EMBL/GenBank/DDBJ databases">
        <title>Expanding the genomic diversity of Burkholderia species for the development of highly accurate diagnostics.</title>
        <authorList>
            <person name="Sahl J."/>
            <person name="Keim P."/>
            <person name="Wagner D."/>
        </authorList>
    </citation>
    <scope>NUCLEOTIDE SEQUENCE [LARGE SCALE GENOMIC DNA]</scope>
    <source>
        <strain evidence="1 2">TSV85</strain>
    </source>
</reference>